<sequence>MTRPTGTAGSGSSGTPCWGSNSSAGLQVVDYGLWAIQRHVLSGGIKSGHYNRFIQPNMADDVWYPWGTVQI</sequence>
<comment type="caution">
    <text evidence="2">The sequence shown here is derived from an EMBL/GenBank/DDBJ whole genome shotgun (WGS) entry which is preliminary data.</text>
</comment>
<evidence type="ECO:0000256" key="1">
    <source>
        <dbReference type="SAM" id="MobiDB-lite"/>
    </source>
</evidence>
<reference evidence="2 3" key="1">
    <citation type="submission" date="2018-08" db="EMBL/GenBank/DDBJ databases">
        <title>A genome reference for cultivated species of the human gut microbiota.</title>
        <authorList>
            <person name="Zou Y."/>
            <person name="Xue W."/>
            <person name="Luo G."/>
        </authorList>
    </citation>
    <scope>NUCLEOTIDE SEQUENCE [LARGE SCALE GENOMIC DNA]</scope>
    <source>
        <strain evidence="2 3">AM12-10</strain>
    </source>
</reference>
<name>A0A415C3L0_BIFBI</name>
<proteinExistence type="predicted"/>
<protein>
    <submittedName>
        <fullName evidence="2">Uncharacterized protein</fullName>
    </submittedName>
</protein>
<feature type="region of interest" description="Disordered" evidence="1">
    <location>
        <begin position="1"/>
        <end position="20"/>
    </location>
</feature>
<evidence type="ECO:0000313" key="2">
    <source>
        <dbReference type="EMBL" id="RHJ22064.1"/>
    </source>
</evidence>
<gene>
    <name evidence="2" type="ORF">DW137_09560</name>
</gene>
<accession>A0A415C3L0</accession>
<dbReference type="AlphaFoldDB" id="A0A415C3L0"/>
<evidence type="ECO:0000313" key="3">
    <source>
        <dbReference type="Proteomes" id="UP000283727"/>
    </source>
</evidence>
<dbReference type="Proteomes" id="UP000283727">
    <property type="component" value="Unassembled WGS sequence"/>
</dbReference>
<dbReference type="EMBL" id="QRLR01000006">
    <property type="protein sequence ID" value="RHJ22064.1"/>
    <property type="molecule type" value="Genomic_DNA"/>
</dbReference>
<organism evidence="2 3">
    <name type="scientific">Bifidobacterium bifidum</name>
    <dbReference type="NCBI Taxonomy" id="1681"/>
    <lineage>
        <taxon>Bacteria</taxon>
        <taxon>Bacillati</taxon>
        <taxon>Actinomycetota</taxon>
        <taxon>Actinomycetes</taxon>
        <taxon>Bifidobacteriales</taxon>
        <taxon>Bifidobacteriaceae</taxon>
        <taxon>Bifidobacterium</taxon>
    </lineage>
</organism>